<proteinExistence type="predicted"/>
<evidence type="ECO:0000313" key="1">
    <source>
        <dbReference type="EMBL" id="CCF18183.1"/>
    </source>
</evidence>
<dbReference type="Proteomes" id="UP000010792">
    <property type="component" value="Chromosome"/>
</dbReference>
<dbReference type="KEGG" id="rht:NT26_0459"/>
<evidence type="ECO:0008006" key="3">
    <source>
        <dbReference type="Google" id="ProtNLM"/>
    </source>
</evidence>
<dbReference type="Pfam" id="PF11455">
    <property type="entry name" value="MazE-like"/>
    <property type="match status" value="1"/>
</dbReference>
<name>L0NAV6_9HYPH</name>
<dbReference type="STRING" id="1125847.NT26_0459"/>
<gene>
    <name evidence="1" type="ORF">NT26_0459</name>
</gene>
<dbReference type="EMBL" id="FO082820">
    <property type="protein sequence ID" value="CCF18183.1"/>
    <property type="molecule type" value="Genomic_DNA"/>
</dbReference>
<sequence length="74" mass="8143">MAIPVNKRVEKRREALRLAGLRPVQIWVPDTRQEGFVAECRRQASLVAAADAIDADLDAFLQAALGQLDRDGEA</sequence>
<dbReference type="OrthoDB" id="3734119at2"/>
<dbReference type="InterPro" id="IPR021558">
    <property type="entry name" value="MazE-like"/>
</dbReference>
<accession>L0NAV6</accession>
<dbReference type="AlphaFoldDB" id="L0NAV6"/>
<dbReference type="RefSeq" id="WP_052641742.1">
    <property type="nucleotide sequence ID" value="NZ_FO082820.1"/>
</dbReference>
<reference evidence="1 2" key="1">
    <citation type="journal article" date="2013" name="Genome Biol. Evol.">
        <title>Life in an arsenic-containing gold mine: genome and physiology of the autotrophic arsenite-oxidizing bacterium rhizobium sp. NT-26.</title>
        <authorList>
            <person name="Andres J."/>
            <person name="Arsene-Ploetze F."/>
            <person name="Barbe V."/>
            <person name="Brochier-Armanet C."/>
            <person name="Cleiss-Arnold J."/>
            <person name="Coppee J.Y."/>
            <person name="Dillies M.A."/>
            <person name="Geist"/>
            <person name="L"/>
            <person name="Joublin A."/>
            <person name="Koechler S."/>
            <person name="Lassalle F."/>
            <person name="Marchal M."/>
            <person name="Medigue C."/>
            <person name="Muller D."/>
            <person name="Nesme X."/>
            <person name="Plewniak F."/>
            <person name="Proux C."/>
            <person name="Ramirez-Bahena M.H."/>
            <person name="Schenowitz C."/>
            <person name="Sismeiro O."/>
            <person name="Vallenet D."/>
            <person name="Santini J.M."/>
            <person name="Bertin P.N."/>
        </authorList>
    </citation>
    <scope>NUCLEOTIDE SEQUENCE [LARGE SCALE GENOMIC DNA]</scope>
    <source>
        <strain evidence="1 2">NT-26</strain>
    </source>
</reference>
<protein>
    <recommendedName>
        <fullName evidence="3">DUF3018 family protein</fullName>
    </recommendedName>
</protein>
<evidence type="ECO:0000313" key="2">
    <source>
        <dbReference type="Proteomes" id="UP000010792"/>
    </source>
</evidence>
<keyword evidence="2" id="KW-1185">Reference proteome</keyword>
<organism evidence="1 2">
    <name type="scientific">Pseudorhizobium banfieldiae</name>
    <dbReference type="NCBI Taxonomy" id="1125847"/>
    <lineage>
        <taxon>Bacteria</taxon>
        <taxon>Pseudomonadati</taxon>
        <taxon>Pseudomonadota</taxon>
        <taxon>Alphaproteobacteria</taxon>
        <taxon>Hyphomicrobiales</taxon>
        <taxon>Rhizobiaceae</taxon>
        <taxon>Rhizobium/Agrobacterium group</taxon>
        <taxon>Pseudorhizobium</taxon>
    </lineage>
</organism>